<keyword evidence="1" id="KW-0813">Transport</keyword>
<dbReference type="PROSITE" id="PS50893">
    <property type="entry name" value="ABC_TRANSPORTER_2"/>
    <property type="match status" value="1"/>
</dbReference>
<evidence type="ECO:0000313" key="6">
    <source>
        <dbReference type="Proteomes" id="UP001432209"/>
    </source>
</evidence>
<evidence type="ECO:0000256" key="3">
    <source>
        <dbReference type="ARBA" id="ARBA00022840"/>
    </source>
</evidence>
<gene>
    <name evidence="5" type="ORF">OG442_16900</name>
</gene>
<dbReference type="SUPFAM" id="SSF52540">
    <property type="entry name" value="P-loop containing nucleoside triphosphate hydrolases"/>
    <property type="match status" value="1"/>
</dbReference>
<sequence length="281" mass="29598">MRKAARDPAHDPARDPAQDAVRLEALTRIYGTGGSAGSTVTALRAVDLAFPRGSFTAVMGPSGSGKSTLLQCAAGLDRPTSGRAHIDGTDITELSETRLTELRRRSTGFVFQAFNLLPSLTAAQNVALPMRLAGRRPDRGAVREALAQVGLAGHAGRRPGELSGGQQQRVAVARALVTRPAVLFADEPTGALDLSTGRELLRILRELVDSPDDDGLATVVMVTHDPNVAAYADRVVFLADGALASELPSPTPEAVAARMTELTALRCRTAPRHREEAAPAC</sequence>
<dbReference type="GO" id="GO:0005524">
    <property type="term" value="F:ATP binding"/>
    <property type="evidence" value="ECO:0007669"/>
    <property type="project" value="UniProtKB-KW"/>
</dbReference>
<dbReference type="Pfam" id="PF00005">
    <property type="entry name" value="ABC_tran"/>
    <property type="match status" value="1"/>
</dbReference>
<dbReference type="InterPro" id="IPR003439">
    <property type="entry name" value="ABC_transporter-like_ATP-bd"/>
</dbReference>
<name>A0ABZ2A4A0_STRNV</name>
<keyword evidence="2" id="KW-0547">Nucleotide-binding</keyword>
<evidence type="ECO:0000313" key="5">
    <source>
        <dbReference type="EMBL" id="WUX53086.1"/>
    </source>
</evidence>
<dbReference type="InterPro" id="IPR003593">
    <property type="entry name" value="AAA+_ATPase"/>
</dbReference>
<protein>
    <submittedName>
        <fullName evidence="5">ABC transporter ATP-binding protein</fullName>
    </submittedName>
</protein>
<proteinExistence type="predicted"/>
<feature type="domain" description="ABC transporter" evidence="4">
    <location>
        <begin position="21"/>
        <end position="265"/>
    </location>
</feature>
<evidence type="ECO:0000256" key="2">
    <source>
        <dbReference type="ARBA" id="ARBA00022741"/>
    </source>
</evidence>
<organism evidence="5 6">
    <name type="scientific">Streptomyces niveus</name>
    <name type="common">Streptomyces spheroides</name>
    <dbReference type="NCBI Taxonomy" id="193462"/>
    <lineage>
        <taxon>Bacteria</taxon>
        <taxon>Bacillati</taxon>
        <taxon>Actinomycetota</taxon>
        <taxon>Actinomycetes</taxon>
        <taxon>Kitasatosporales</taxon>
        <taxon>Streptomycetaceae</taxon>
        <taxon>Streptomyces</taxon>
    </lineage>
</organism>
<evidence type="ECO:0000256" key="1">
    <source>
        <dbReference type="ARBA" id="ARBA00022448"/>
    </source>
</evidence>
<keyword evidence="6" id="KW-1185">Reference proteome</keyword>
<reference evidence="5" key="1">
    <citation type="submission" date="2022-10" db="EMBL/GenBank/DDBJ databases">
        <title>The complete genomes of actinobacterial strains from the NBC collection.</title>
        <authorList>
            <person name="Joergensen T.S."/>
            <person name="Alvarez Arevalo M."/>
            <person name="Sterndorff E.B."/>
            <person name="Faurdal D."/>
            <person name="Vuksanovic O."/>
            <person name="Mourched A.-S."/>
            <person name="Charusanti P."/>
            <person name="Shaw S."/>
            <person name="Blin K."/>
            <person name="Weber T."/>
        </authorList>
    </citation>
    <scope>NUCLEOTIDE SEQUENCE</scope>
    <source>
        <strain evidence="5">NBC_01432</strain>
    </source>
</reference>
<dbReference type="PANTHER" id="PTHR24220:SF685">
    <property type="entry name" value="ABC TRANSPORTER RELATED"/>
    <property type="match status" value="1"/>
</dbReference>
<evidence type="ECO:0000259" key="4">
    <source>
        <dbReference type="PROSITE" id="PS50893"/>
    </source>
</evidence>
<dbReference type="Proteomes" id="UP001432209">
    <property type="component" value="Chromosome"/>
</dbReference>
<dbReference type="InterPro" id="IPR017911">
    <property type="entry name" value="MacB-like_ATP-bd"/>
</dbReference>
<dbReference type="PROSITE" id="PS00211">
    <property type="entry name" value="ABC_TRANSPORTER_1"/>
    <property type="match status" value="1"/>
</dbReference>
<dbReference type="EMBL" id="CP109495">
    <property type="protein sequence ID" value="WUX53086.1"/>
    <property type="molecule type" value="Genomic_DNA"/>
</dbReference>
<dbReference type="InterPro" id="IPR017871">
    <property type="entry name" value="ABC_transporter-like_CS"/>
</dbReference>
<dbReference type="InterPro" id="IPR015854">
    <property type="entry name" value="ABC_transpr_LolD-like"/>
</dbReference>
<dbReference type="RefSeq" id="WP_329076700.1">
    <property type="nucleotide sequence ID" value="NZ_CP109495.1"/>
</dbReference>
<dbReference type="Gene3D" id="3.40.50.300">
    <property type="entry name" value="P-loop containing nucleotide triphosphate hydrolases"/>
    <property type="match status" value="1"/>
</dbReference>
<dbReference type="PANTHER" id="PTHR24220">
    <property type="entry name" value="IMPORT ATP-BINDING PROTEIN"/>
    <property type="match status" value="1"/>
</dbReference>
<dbReference type="SMART" id="SM00382">
    <property type="entry name" value="AAA"/>
    <property type="match status" value="1"/>
</dbReference>
<keyword evidence="3 5" id="KW-0067">ATP-binding</keyword>
<accession>A0ABZ2A4A0</accession>
<dbReference type="InterPro" id="IPR027417">
    <property type="entry name" value="P-loop_NTPase"/>
</dbReference>
<dbReference type="CDD" id="cd03255">
    <property type="entry name" value="ABC_MJ0796_LolCDE_FtsE"/>
    <property type="match status" value="1"/>
</dbReference>